<comment type="similarity">
    <text evidence="1">Belongs to the transglycosylase Slt family.</text>
</comment>
<dbReference type="EMBL" id="PUGF01000003">
    <property type="protein sequence ID" value="PRC94195.1"/>
    <property type="molecule type" value="Genomic_DNA"/>
</dbReference>
<dbReference type="PANTHER" id="PTHR37423">
    <property type="entry name" value="SOLUBLE LYTIC MUREIN TRANSGLYCOSYLASE-RELATED"/>
    <property type="match status" value="1"/>
</dbReference>
<dbReference type="InterPro" id="IPR008939">
    <property type="entry name" value="Lytic_TGlycosylase_superhlx_U"/>
</dbReference>
<keyword evidence="2" id="KW-0732">Signal</keyword>
<dbReference type="GO" id="GO:0042597">
    <property type="term" value="C:periplasmic space"/>
    <property type="evidence" value="ECO:0007669"/>
    <property type="project" value="InterPro"/>
</dbReference>
<reference evidence="4 5" key="1">
    <citation type="submission" date="2018-02" db="EMBL/GenBank/DDBJ databases">
        <title>Solimicrobium silvestre gen. nov., sp. nov., isolated from alpine forest soil.</title>
        <authorList>
            <person name="Margesin R."/>
            <person name="Albuquerque L."/>
            <person name="Zhang D.-C."/>
            <person name="Froufe H.J.C."/>
            <person name="Severino R."/>
            <person name="Roxo I."/>
            <person name="Egas C."/>
            <person name="Da Costa M.S."/>
        </authorList>
    </citation>
    <scope>NUCLEOTIDE SEQUENCE [LARGE SCALE GENOMIC DNA]</scope>
    <source>
        <strain evidence="4 5">S20-91</strain>
    </source>
</reference>
<evidence type="ECO:0000259" key="3">
    <source>
        <dbReference type="Pfam" id="PF01464"/>
    </source>
</evidence>
<dbReference type="InterPro" id="IPR023346">
    <property type="entry name" value="Lysozyme-like_dom_sf"/>
</dbReference>
<evidence type="ECO:0000313" key="4">
    <source>
        <dbReference type="EMBL" id="PRC94195.1"/>
    </source>
</evidence>
<dbReference type="Gene3D" id="1.10.530.10">
    <property type="match status" value="1"/>
</dbReference>
<dbReference type="Pfam" id="PF01464">
    <property type="entry name" value="SLT"/>
    <property type="match status" value="1"/>
</dbReference>
<dbReference type="InterPro" id="IPR008258">
    <property type="entry name" value="Transglycosylase_SLT_dom_1"/>
</dbReference>
<feature type="domain" description="Transglycosylase SLT" evidence="3">
    <location>
        <begin position="514"/>
        <end position="621"/>
    </location>
</feature>
<keyword evidence="5" id="KW-1185">Reference proteome</keyword>
<proteinExistence type="inferred from homology"/>
<dbReference type="CDD" id="cd13401">
    <property type="entry name" value="Slt70-like"/>
    <property type="match status" value="1"/>
</dbReference>
<evidence type="ECO:0000256" key="1">
    <source>
        <dbReference type="ARBA" id="ARBA00007734"/>
    </source>
</evidence>
<organism evidence="4 5">
    <name type="scientific">Solimicrobium silvestre</name>
    <dbReference type="NCBI Taxonomy" id="2099400"/>
    <lineage>
        <taxon>Bacteria</taxon>
        <taxon>Pseudomonadati</taxon>
        <taxon>Pseudomonadota</taxon>
        <taxon>Betaproteobacteria</taxon>
        <taxon>Burkholderiales</taxon>
        <taxon>Oxalobacteraceae</taxon>
        <taxon>Solimicrobium</taxon>
    </lineage>
</organism>
<gene>
    <name evidence="4" type="ORF">S2091_0816</name>
</gene>
<dbReference type="Proteomes" id="UP000237839">
    <property type="component" value="Unassembled WGS sequence"/>
</dbReference>
<dbReference type="AlphaFoldDB" id="A0A2S9H2I0"/>
<name>A0A2S9H2I0_9BURK</name>
<evidence type="ECO:0000256" key="2">
    <source>
        <dbReference type="ARBA" id="ARBA00022729"/>
    </source>
</evidence>
<accession>A0A2S9H2I0</accession>
<dbReference type="PANTHER" id="PTHR37423:SF5">
    <property type="entry name" value="SOLUBLE LYTIC MUREIN TRANSGLYCOSYLASE"/>
    <property type="match status" value="1"/>
</dbReference>
<dbReference type="GO" id="GO:0004553">
    <property type="term" value="F:hydrolase activity, hydrolyzing O-glycosyl compounds"/>
    <property type="evidence" value="ECO:0007669"/>
    <property type="project" value="InterPro"/>
</dbReference>
<comment type="caution">
    <text evidence="4">The sequence shown here is derived from an EMBL/GenBank/DDBJ whole genome shotgun (WGS) entry which is preliminary data.</text>
</comment>
<evidence type="ECO:0000313" key="5">
    <source>
        <dbReference type="Proteomes" id="UP000237839"/>
    </source>
</evidence>
<dbReference type="Gene3D" id="1.25.20.10">
    <property type="entry name" value="Bacterial muramidases"/>
    <property type="match status" value="1"/>
</dbReference>
<dbReference type="SUPFAM" id="SSF48435">
    <property type="entry name" value="Bacterial muramidases"/>
    <property type="match status" value="1"/>
</dbReference>
<dbReference type="SUPFAM" id="SSF53955">
    <property type="entry name" value="Lysozyme-like"/>
    <property type="match status" value="1"/>
</dbReference>
<sequence length="683" mass="75423">MLSSESLNNLLMLKSLLFLKLLHTETPHAFLPLAHMPKLNICTKILVSSLTMLIISTSFAALGAELSGDDQRFLALRDAASKEDGARAVTLASQLSSYPLASYVDYYQLKARLRSANESEITDFLTRYNGSAIADRLRNDWLILLGRQSNWAMFDVQYPQFVLNDDTQLKCYALLSKLKQGQNVANDARNLLTSAKVYGEGCYPLFSNLVQSEQFSSADMWAQIRWAAEANSTAVAIQLATLVNLDKTAKALDKTGSKLEAEFSRPLAKTADAHETALILLGRLAKADPDKAVAALAKINRSLTDSERAVAWAQIALPSSQKLLPEAADYWKKGDDAALSLDGYQWRVRTALRNTDWSRVKTGIEAMPPSLLSESAWTYWLGRAYMAENKPALAQPLFQSIVNQTNFYGQLALEESGLQITIPATTPVLPADLAALSSNAGLQQSLQFFGMNLRFEGTREWNWQLRKMSERQLLAAAEFARQNDLLDRMVSTSDRTKTIVDFNQRFPTPHKDVISKTSDELGLDMAWVYGLIRQESRFILAAKSSAGASGLMQVMPGTARYVAKKRKIDNFDATKVNDIDTNIVLGTHYLSIVLANLNGSQVLASAGYNAGPNRSRAWRASLPKTVEGAIFAETIPYPETRDYVKNVLSNATYYAALFQQTPQSLKARLGSISPAPDDLTPSN</sequence>
<protein>
    <submittedName>
        <fullName evidence="4">Transglycosylase SLT domain</fullName>
    </submittedName>
</protein>